<feature type="domain" description="DUF6729" evidence="2">
    <location>
        <begin position="189"/>
        <end position="362"/>
    </location>
</feature>
<reference evidence="3" key="1">
    <citation type="submission" date="2023-03" db="EMBL/GenBank/DDBJ databases">
        <title>Massive genome expansion in bonnet fungi (Mycena s.s.) driven by repeated elements and novel gene families across ecological guilds.</title>
        <authorList>
            <consortium name="Lawrence Berkeley National Laboratory"/>
            <person name="Harder C.B."/>
            <person name="Miyauchi S."/>
            <person name="Viragh M."/>
            <person name="Kuo A."/>
            <person name="Thoen E."/>
            <person name="Andreopoulos B."/>
            <person name="Lu D."/>
            <person name="Skrede I."/>
            <person name="Drula E."/>
            <person name="Henrissat B."/>
            <person name="Morin E."/>
            <person name="Kohler A."/>
            <person name="Barry K."/>
            <person name="LaButti K."/>
            <person name="Morin E."/>
            <person name="Salamov A."/>
            <person name="Lipzen A."/>
            <person name="Mereny Z."/>
            <person name="Hegedus B."/>
            <person name="Baldrian P."/>
            <person name="Stursova M."/>
            <person name="Weitz H."/>
            <person name="Taylor A."/>
            <person name="Grigoriev I.V."/>
            <person name="Nagy L.G."/>
            <person name="Martin F."/>
            <person name="Kauserud H."/>
        </authorList>
    </citation>
    <scope>NUCLEOTIDE SEQUENCE</scope>
    <source>
        <strain evidence="3">9284</strain>
    </source>
</reference>
<evidence type="ECO:0000256" key="1">
    <source>
        <dbReference type="SAM" id="MobiDB-lite"/>
    </source>
</evidence>
<feature type="compositionally biased region" description="Polar residues" evidence="1">
    <location>
        <begin position="161"/>
        <end position="174"/>
    </location>
</feature>
<name>A0AAD7BLS2_9AGAR</name>
<feature type="region of interest" description="Disordered" evidence="1">
    <location>
        <begin position="962"/>
        <end position="994"/>
    </location>
</feature>
<feature type="region of interest" description="Disordered" evidence="1">
    <location>
        <begin position="134"/>
        <end position="174"/>
    </location>
</feature>
<evidence type="ECO:0000313" key="4">
    <source>
        <dbReference type="Proteomes" id="UP001221142"/>
    </source>
</evidence>
<evidence type="ECO:0000313" key="3">
    <source>
        <dbReference type="EMBL" id="KAJ7624626.1"/>
    </source>
</evidence>
<dbReference type="SUPFAM" id="SSF53098">
    <property type="entry name" value="Ribonuclease H-like"/>
    <property type="match status" value="1"/>
</dbReference>
<comment type="caution">
    <text evidence="3">The sequence shown here is derived from an EMBL/GenBank/DDBJ whole genome shotgun (WGS) entry which is preliminary data.</text>
</comment>
<evidence type="ECO:0000259" key="2">
    <source>
        <dbReference type="Pfam" id="PF20499"/>
    </source>
</evidence>
<feature type="compositionally biased region" description="Basic and acidic residues" evidence="1">
    <location>
        <begin position="967"/>
        <end position="978"/>
    </location>
</feature>
<feature type="compositionally biased region" description="Basic residues" evidence="1">
    <location>
        <begin position="13"/>
        <end position="26"/>
    </location>
</feature>
<organism evidence="3 4">
    <name type="scientific">Roridomyces roridus</name>
    <dbReference type="NCBI Taxonomy" id="1738132"/>
    <lineage>
        <taxon>Eukaryota</taxon>
        <taxon>Fungi</taxon>
        <taxon>Dikarya</taxon>
        <taxon>Basidiomycota</taxon>
        <taxon>Agaricomycotina</taxon>
        <taxon>Agaricomycetes</taxon>
        <taxon>Agaricomycetidae</taxon>
        <taxon>Agaricales</taxon>
        <taxon>Marasmiineae</taxon>
        <taxon>Mycenaceae</taxon>
        <taxon>Roridomyces</taxon>
    </lineage>
</organism>
<feature type="compositionally biased region" description="Polar residues" evidence="1">
    <location>
        <begin position="64"/>
        <end position="90"/>
    </location>
</feature>
<dbReference type="InterPro" id="IPR012337">
    <property type="entry name" value="RNaseH-like_sf"/>
</dbReference>
<protein>
    <recommendedName>
        <fullName evidence="2">DUF6729 domain-containing protein</fullName>
    </recommendedName>
</protein>
<dbReference type="EMBL" id="JARKIF010000013">
    <property type="protein sequence ID" value="KAJ7624626.1"/>
    <property type="molecule type" value="Genomic_DNA"/>
</dbReference>
<dbReference type="Pfam" id="PF20499">
    <property type="entry name" value="DUF6729"/>
    <property type="match status" value="1"/>
</dbReference>
<dbReference type="InterPro" id="IPR036397">
    <property type="entry name" value="RNaseH_sf"/>
</dbReference>
<dbReference type="InterPro" id="IPR046616">
    <property type="entry name" value="DUF6729"/>
</dbReference>
<gene>
    <name evidence="3" type="ORF">FB45DRAFT_869538</name>
</gene>
<dbReference type="Proteomes" id="UP001221142">
    <property type="component" value="Unassembled WGS sequence"/>
</dbReference>
<sequence length="1046" mass="115512">MANTNGHGGFRPRSGRPKGSKNRPRYQSKPPTPPPAPVVSSSSSDAVTPVPTPITPPEKRRTAAPSQNSNSDSRLANFWSTRAPQGTHSMTMDGLGDGDATTSPSESLSATGIIEMIHTDMRAANITEQVSERVFDETVEEPDEEEEKDDGDNEGDLDAEQQSAEIPSNSVNDQWLKTNLERVKQEIEAHGQPRAYRDGQLWIRPKDPIFALQQSATTATIFSPDALYLLPIFLWLPHHLPGHPDRFFCQCGRALNLHSWNRDPIARRVCTTSGSDYFLLTRRYLCPTKAVMDPGCGATYQGTDPWILAQLPQFVQDRFPVSISHRSALDTSQLDMMKITFAGRFGADPFSKMVGELKHLHHSRLESMYLHAALHYGRRGREQIPAFSAFGDHMGYAGYAPSTKYLKSMFISWFTTHRLYIDRIMSSLSAKFIKADHTFKTVDHQGCLPGGEPIHTALYEGVNEMEEVRFYGLTLTQSFAPLHGLYGRLQIELANHGHSPTEILYTDNPRHERNWHENTTPSLKQSVQHIILDPFRDLPQFNLTSGCETLFASSPDRIDTLADQILLTLLPNDSIYVALAVQYTAEKIRAIQVQTKTKIYVFDVGAAVNSIPLALKSVLTHPRIVKFGHEIHAAAKQISSLWHFFIPPPTIVDLGKLAKLKGAASDPNCSLSTLCGVVLKLRLPEMDAILVDSPILSHIQHLSRDIDCAWSIQDALPMKLGTVGRPLQPSQMRPGQLVALVIGNKTLALGQLVAHQGSWAVPNVQGTVSVTKAYSVIKLDKLLVPGFIVAKHDQTLEWLKTNGGHAVVQTRTLRSRAAKEPHPATLSVGDESDLGHPAPVVIPSVAEQLAQPGPSFLISDIQEHMDVPVSLDDDHGEIDNERLPLLKDPSRKAACLPAIVHEPVEVDFSADPQLGIDVHSFNPMAMRQRESAVVNEETAPRFLQAPQAEPQHSVLVFVPQSVGGADSNHEQTVFERPTKKPRKKTQQEPKAGRSARRCALCAHAKCGAASTCAGKGGREKCVHKNDEIHRAFGFDPGTRKRIRKKP</sequence>
<dbReference type="AlphaFoldDB" id="A0AAD7BLS2"/>
<keyword evidence="4" id="KW-1185">Reference proteome</keyword>
<proteinExistence type="predicted"/>
<feature type="region of interest" description="Disordered" evidence="1">
    <location>
        <begin position="1"/>
        <end position="106"/>
    </location>
</feature>
<dbReference type="Gene3D" id="3.30.420.10">
    <property type="entry name" value="Ribonuclease H-like superfamily/Ribonuclease H"/>
    <property type="match status" value="1"/>
</dbReference>
<feature type="region of interest" description="Disordered" evidence="1">
    <location>
        <begin position="814"/>
        <end position="833"/>
    </location>
</feature>
<feature type="compositionally biased region" description="Acidic residues" evidence="1">
    <location>
        <begin position="137"/>
        <end position="159"/>
    </location>
</feature>
<feature type="compositionally biased region" description="Low complexity" evidence="1">
    <location>
        <begin position="38"/>
        <end position="49"/>
    </location>
</feature>
<dbReference type="GO" id="GO:0003676">
    <property type="term" value="F:nucleic acid binding"/>
    <property type="evidence" value="ECO:0007669"/>
    <property type="project" value="InterPro"/>
</dbReference>
<accession>A0AAD7BLS2</accession>